<comment type="caution">
    <text evidence="2">The sequence shown here is derived from an EMBL/GenBank/DDBJ whole genome shotgun (WGS) entry which is preliminary data.</text>
</comment>
<proteinExistence type="predicted"/>
<feature type="transmembrane region" description="Helical" evidence="1">
    <location>
        <begin position="45"/>
        <end position="65"/>
    </location>
</feature>
<reference evidence="3" key="1">
    <citation type="journal article" date="2019" name="Int. J. Syst. Evol. Microbiol.">
        <title>The Global Catalogue of Microorganisms (GCM) 10K type strain sequencing project: providing services to taxonomists for standard genome sequencing and annotation.</title>
        <authorList>
            <consortium name="The Broad Institute Genomics Platform"/>
            <consortium name="The Broad Institute Genome Sequencing Center for Infectious Disease"/>
            <person name="Wu L."/>
            <person name="Ma J."/>
        </authorList>
    </citation>
    <scope>NUCLEOTIDE SEQUENCE [LARGE SCALE GENOMIC DNA]</scope>
    <source>
        <strain evidence="3">JCM 18956</strain>
    </source>
</reference>
<dbReference type="Proteomes" id="UP001501295">
    <property type="component" value="Unassembled WGS sequence"/>
</dbReference>
<evidence type="ECO:0000256" key="1">
    <source>
        <dbReference type="SAM" id="Phobius"/>
    </source>
</evidence>
<protein>
    <recommendedName>
        <fullName evidence="4">Secreted protein</fullName>
    </recommendedName>
</protein>
<name>A0ABP8W0M4_9MICO</name>
<evidence type="ECO:0008006" key="4">
    <source>
        <dbReference type="Google" id="ProtNLM"/>
    </source>
</evidence>
<keyword evidence="1" id="KW-1133">Transmembrane helix</keyword>
<sequence>MEYLLVGLLIAAIVVIVAVQAVGRHRRLTRKADSGQTTLPRSTWIVFGASAVFFVFAIVVFPLLLRK</sequence>
<accession>A0ABP8W0M4</accession>
<organism evidence="2 3">
    <name type="scientific">Frondihabitans cladoniiphilus</name>
    <dbReference type="NCBI Taxonomy" id="715785"/>
    <lineage>
        <taxon>Bacteria</taxon>
        <taxon>Bacillati</taxon>
        <taxon>Actinomycetota</taxon>
        <taxon>Actinomycetes</taxon>
        <taxon>Micrococcales</taxon>
        <taxon>Microbacteriaceae</taxon>
        <taxon>Frondihabitans</taxon>
    </lineage>
</organism>
<evidence type="ECO:0000313" key="2">
    <source>
        <dbReference type="EMBL" id="GAA4677960.1"/>
    </source>
</evidence>
<gene>
    <name evidence="2" type="ORF">GCM10025780_23550</name>
</gene>
<evidence type="ECO:0000313" key="3">
    <source>
        <dbReference type="Proteomes" id="UP001501295"/>
    </source>
</evidence>
<keyword evidence="1" id="KW-0812">Transmembrane</keyword>
<keyword evidence="1" id="KW-0472">Membrane</keyword>
<keyword evidence="3" id="KW-1185">Reference proteome</keyword>
<dbReference type="RefSeq" id="WP_345376075.1">
    <property type="nucleotide sequence ID" value="NZ_BAABLM010000004.1"/>
</dbReference>
<dbReference type="EMBL" id="BAABLM010000004">
    <property type="protein sequence ID" value="GAA4677960.1"/>
    <property type="molecule type" value="Genomic_DNA"/>
</dbReference>